<reference evidence="1" key="1">
    <citation type="journal article" date="2020" name="mSystems">
        <title>Genome- and Community-Level Interaction Insights into Carbon Utilization and Element Cycling Functions of Hydrothermarchaeota in Hydrothermal Sediment.</title>
        <authorList>
            <person name="Zhou Z."/>
            <person name="Liu Y."/>
            <person name="Xu W."/>
            <person name="Pan J."/>
            <person name="Luo Z.H."/>
            <person name="Li M."/>
        </authorList>
    </citation>
    <scope>NUCLEOTIDE SEQUENCE [LARGE SCALE GENOMIC DNA]</scope>
    <source>
        <strain evidence="1">SpSt-1116</strain>
    </source>
</reference>
<gene>
    <name evidence="1" type="ORF">ENM78_03380</name>
</gene>
<protein>
    <recommendedName>
        <fullName evidence="2">GNAT family N-acetyltransferase</fullName>
    </recommendedName>
</protein>
<dbReference type="Gene3D" id="3.40.630.30">
    <property type="match status" value="1"/>
</dbReference>
<dbReference type="PANTHER" id="PTHR41700">
    <property type="entry name" value="GCN5-RELATED N-ACETYLTRANSFERASE"/>
    <property type="match status" value="1"/>
</dbReference>
<organism evidence="1">
    <name type="scientific">Fervidicoccus fontis</name>
    <dbReference type="NCBI Taxonomy" id="683846"/>
    <lineage>
        <taxon>Archaea</taxon>
        <taxon>Thermoproteota</taxon>
        <taxon>Thermoprotei</taxon>
        <taxon>Fervidicoccales</taxon>
        <taxon>Fervidicoccaceae</taxon>
        <taxon>Fervidicoccus</taxon>
    </lineage>
</organism>
<sequence length="306" mass="35081">MSETVNIEGKVIEIRRPKSPKEYQEIVRAQMETWGMRDATTVVSHHMLIAADRRGGLVLGAFEKDTGRVVGFCFGILARAPDGRLYHYSHMTGVIPEYRYKGLGFHIKLKQREHVIRQGLDLISWTYDPLQAANAKFNVCKLGAIVRRFYIDYYGELTDSINYGMPTDRFEAEWWIKSRLVEMKVSGQYACPPLESILDMGGRFATKSELVGEYRVLRECSLAEGSPLLLVEIPEDLNALRGSSNVLMEWRIKLRELFEHYINKEGYVVAEVVTAKGADSRRVLYLLWRGDVERLLEGEVPWRSKG</sequence>
<dbReference type="InterPro" id="IPR038764">
    <property type="entry name" value="GNAT_N_AcTrfase_prd"/>
</dbReference>
<dbReference type="AlphaFoldDB" id="A0A7J3ZKB3"/>
<dbReference type="PANTHER" id="PTHR41700:SF1">
    <property type="entry name" value="N-ACETYLTRANSFERASE DOMAIN-CONTAINING PROTEIN"/>
    <property type="match status" value="1"/>
</dbReference>
<dbReference type="SUPFAM" id="SSF55729">
    <property type="entry name" value="Acyl-CoA N-acyltransferases (Nat)"/>
    <property type="match status" value="1"/>
</dbReference>
<evidence type="ECO:0008006" key="2">
    <source>
        <dbReference type="Google" id="ProtNLM"/>
    </source>
</evidence>
<dbReference type="InterPro" id="IPR016181">
    <property type="entry name" value="Acyl_CoA_acyltransferase"/>
</dbReference>
<accession>A0A7J3ZKB3</accession>
<evidence type="ECO:0000313" key="1">
    <source>
        <dbReference type="EMBL" id="HHQ80483.1"/>
    </source>
</evidence>
<proteinExistence type="predicted"/>
<comment type="caution">
    <text evidence="1">The sequence shown here is derived from an EMBL/GenBank/DDBJ whole genome shotgun (WGS) entry which is preliminary data.</text>
</comment>
<name>A0A7J3ZKB3_9CREN</name>
<dbReference type="EMBL" id="DRZC01000045">
    <property type="protein sequence ID" value="HHQ80483.1"/>
    <property type="molecule type" value="Genomic_DNA"/>
</dbReference>